<protein>
    <submittedName>
        <fullName evidence="8">Tubulointerstitial nephritis antigen</fullName>
    </submittedName>
</protein>
<dbReference type="SMART" id="SM00645">
    <property type="entry name" value="Pept_C1"/>
    <property type="match status" value="1"/>
</dbReference>
<dbReference type="GO" id="GO:0005576">
    <property type="term" value="C:extracellular region"/>
    <property type="evidence" value="ECO:0007669"/>
    <property type="project" value="UniProtKB-SubCell"/>
</dbReference>
<dbReference type="FunFam" id="3.90.70.10:FF:000037">
    <property type="entry name" value="Tubulointerstitial nephritis antigen-like 1"/>
    <property type="match status" value="1"/>
</dbReference>
<proteinExistence type="inferred from homology"/>
<evidence type="ECO:0000256" key="1">
    <source>
        <dbReference type="ARBA" id="ARBA00004613"/>
    </source>
</evidence>
<evidence type="ECO:0000256" key="3">
    <source>
        <dbReference type="ARBA" id="ARBA00022525"/>
    </source>
</evidence>
<accession>A0A8C8E764</accession>
<dbReference type="SUPFAM" id="SSF54001">
    <property type="entry name" value="Cysteine proteinases"/>
    <property type="match status" value="1"/>
</dbReference>
<dbReference type="AlphaFoldDB" id="A0A8C8E764"/>
<organism evidence="8 9">
    <name type="scientific">Otus sunia</name>
    <name type="common">Oriental scops-owl</name>
    <dbReference type="NCBI Taxonomy" id="257818"/>
    <lineage>
        <taxon>Eukaryota</taxon>
        <taxon>Metazoa</taxon>
        <taxon>Chordata</taxon>
        <taxon>Craniata</taxon>
        <taxon>Vertebrata</taxon>
        <taxon>Euteleostomi</taxon>
        <taxon>Archelosauria</taxon>
        <taxon>Archosauria</taxon>
        <taxon>Dinosauria</taxon>
        <taxon>Saurischia</taxon>
        <taxon>Theropoda</taxon>
        <taxon>Coelurosauria</taxon>
        <taxon>Aves</taxon>
        <taxon>Neognathae</taxon>
        <taxon>Neoaves</taxon>
        <taxon>Telluraves</taxon>
        <taxon>Strigiformes</taxon>
        <taxon>Strigidae</taxon>
        <taxon>Otus</taxon>
    </lineage>
</organism>
<evidence type="ECO:0000313" key="9">
    <source>
        <dbReference type="Proteomes" id="UP000694552"/>
    </source>
</evidence>
<dbReference type="Gene3D" id="3.90.70.10">
    <property type="entry name" value="Cysteine proteinases"/>
    <property type="match status" value="1"/>
</dbReference>
<dbReference type="CDD" id="cd02620">
    <property type="entry name" value="Peptidase_C1A_CathepsinB"/>
    <property type="match status" value="1"/>
</dbReference>
<feature type="chain" id="PRO_5034995203" evidence="6">
    <location>
        <begin position="20"/>
        <end position="484"/>
    </location>
</feature>
<evidence type="ECO:0000256" key="4">
    <source>
        <dbReference type="ARBA" id="ARBA00023157"/>
    </source>
</evidence>
<keyword evidence="9" id="KW-1185">Reference proteome</keyword>
<dbReference type="InterPro" id="IPR001212">
    <property type="entry name" value="Somatomedin_B_dom"/>
</dbReference>
<dbReference type="InterPro" id="IPR025661">
    <property type="entry name" value="Pept_asp_AS"/>
</dbReference>
<dbReference type="InterPro" id="IPR013128">
    <property type="entry name" value="Peptidase_C1A"/>
</dbReference>
<sequence length="484" mass="54782">MWLKSQILILYCISSEVWMGKQFDSRRNFSRGLYSVEDDGSAKWNRLKRSLYQGRSCRVRGCCTGRDDDCSFNIVSKAAICYCDQFCASGSPGPVDCCADYWDVCDHPIEPTRSDEPWPPPTSGKYRENAQLALAHHDKNIPGSKITGYSCYSCPFSKCIQSLWKCSKEACLVRQDLIQHINSGDYGWKADNYSQFWGMTVEEGFKNRLGTFPPSHSLLNMKEGNSLPEEKFPAFFAATYAWPEWIHDPLDQRNCGASWAFSTASVAADRIAIHSEGQITDNLSAQNLISCDTRNQHGCNGGSIDGAWRYLKTHGVVSYACYPSFWNDHLEPSGENHCYVSSDYGKNYTNGPCPNTLEESNRLYRCASHYRVSSKETDIMKEIMDKGPVQAIMKVYEDFFLYKEGIYRHSQKAGSKWKTHSVKLLGWGALADKNGQKQKFWIAANSWGKSWGENGYFRILRGQNECDIEKVILATLGYSDTVAE</sequence>
<dbReference type="InterPro" id="IPR000668">
    <property type="entry name" value="Peptidase_C1A_C"/>
</dbReference>
<dbReference type="InterPro" id="IPR038765">
    <property type="entry name" value="Papain-like_cys_pep_sf"/>
</dbReference>
<dbReference type="PANTHER" id="PTHR12411">
    <property type="entry name" value="CYSTEINE PROTEASE FAMILY C1-RELATED"/>
    <property type="match status" value="1"/>
</dbReference>
<dbReference type="GO" id="GO:0006508">
    <property type="term" value="P:proteolysis"/>
    <property type="evidence" value="ECO:0007669"/>
    <property type="project" value="InterPro"/>
</dbReference>
<keyword evidence="4" id="KW-1015">Disulfide bond</keyword>
<keyword evidence="3" id="KW-0964">Secreted</keyword>
<reference evidence="8" key="1">
    <citation type="submission" date="2025-08" db="UniProtKB">
        <authorList>
            <consortium name="Ensembl"/>
        </authorList>
    </citation>
    <scope>IDENTIFICATION</scope>
</reference>
<dbReference type="PROSITE" id="PS50958">
    <property type="entry name" value="SMB_2"/>
    <property type="match status" value="1"/>
</dbReference>
<comment type="subcellular location">
    <subcellularLocation>
        <location evidence="1">Secreted</location>
    </subcellularLocation>
</comment>
<evidence type="ECO:0000256" key="6">
    <source>
        <dbReference type="SAM" id="SignalP"/>
    </source>
</evidence>
<comment type="similarity">
    <text evidence="2">Belongs to the peptidase C1 family.</text>
</comment>
<dbReference type="PROSITE" id="PS00640">
    <property type="entry name" value="THIOL_PROTEASE_ASN"/>
    <property type="match status" value="1"/>
</dbReference>
<name>A0A8C8E764_9STRI</name>
<feature type="domain" description="SMB" evidence="7">
    <location>
        <begin position="58"/>
        <end position="112"/>
    </location>
</feature>
<keyword evidence="5" id="KW-0325">Glycoprotein</keyword>
<evidence type="ECO:0000256" key="5">
    <source>
        <dbReference type="ARBA" id="ARBA00023180"/>
    </source>
</evidence>
<evidence type="ECO:0000256" key="2">
    <source>
        <dbReference type="ARBA" id="ARBA00008455"/>
    </source>
</evidence>
<keyword evidence="6" id="KW-0732">Signal</keyword>
<dbReference type="GO" id="GO:0008234">
    <property type="term" value="F:cysteine-type peptidase activity"/>
    <property type="evidence" value="ECO:0007669"/>
    <property type="project" value="InterPro"/>
</dbReference>
<evidence type="ECO:0000259" key="7">
    <source>
        <dbReference type="PROSITE" id="PS50958"/>
    </source>
</evidence>
<dbReference type="Proteomes" id="UP000694552">
    <property type="component" value="Unplaced"/>
</dbReference>
<evidence type="ECO:0000313" key="8">
    <source>
        <dbReference type="Ensembl" id="ENSOSUP00000004978.1"/>
    </source>
</evidence>
<feature type="signal peptide" evidence="6">
    <location>
        <begin position="1"/>
        <end position="19"/>
    </location>
</feature>
<reference evidence="8" key="2">
    <citation type="submission" date="2025-09" db="UniProtKB">
        <authorList>
            <consortium name="Ensembl"/>
        </authorList>
    </citation>
    <scope>IDENTIFICATION</scope>
</reference>
<dbReference type="Ensembl" id="ENSOSUT00000005152.1">
    <property type="protein sequence ID" value="ENSOSUP00000004978.1"/>
    <property type="gene ID" value="ENSOSUG00000003666.1"/>
</dbReference>
<dbReference type="Pfam" id="PF00112">
    <property type="entry name" value="Peptidase_C1"/>
    <property type="match status" value="1"/>
</dbReference>